<feature type="compositionally biased region" description="Low complexity" evidence="1">
    <location>
        <begin position="472"/>
        <end position="490"/>
    </location>
</feature>
<reference evidence="3 4" key="1">
    <citation type="submission" date="2019-07" db="EMBL/GenBank/DDBJ databases">
        <title>Lentzea xizangensis sp. nov., isolated from Qinghai-Tibetan Plateau Soils.</title>
        <authorList>
            <person name="Huang J."/>
        </authorList>
    </citation>
    <scope>NUCLEOTIDE SEQUENCE [LARGE SCALE GENOMIC DNA]</scope>
    <source>
        <strain evidence="3 4">FXJ1.1311</strain>
    </source>
</reference>
<dbReference type="AlphaFoldDB" id="A0A563EFY2"/>
<dbReference type="Proteomes" id="UP000316639">
    <property type="component" value="Unassembled WGS sequence"/>
</dbReference>
<evidence type="ECO:0000256" key="1">
    <source>
        <dbReference type="SAM" id="MobiDB-lite"/>
    </source>
</evidence>
<gene>
    <name evidence="3" type="ORF">FKR81_41140</name>
</gene>
<evidence type="ECO:0000313" key="4">
    <source>
        <dbReference type="Proteomes" id="UP000316639"/>
    </source>
</evidence>
<dbReference type="Pfam" id="PF15644">
    <property type="entry name" value="Gln_amidase"/>
    <property type="match status" value="1"/>
</dbReference>
<keyword evidence="4" id="KW-1185">Reference proteome</keyword>
<organism evidence="3 4">
    <name type="scientific">Lentzea tibetensis</name>
    <dbReference type="NCBI Taxonomy" id="2591470"/>
    <lineage>
        <taxon>Bacteria</taxon>
        <taxon>Bacillati</taxon>
        <taxon>Actinomycetota</taxon>
        <taxon>Actinomycetes</taxon>
        <taxon>Pseudonocardiales</taxon>
        <taxon>Pseudonocardiaceae</taxon>
        <taxon>Lentzea</taxon>
    </lineage>
</organism>
<evidence type="ECO:0000259" key="2">
    <source>
        <dbReference type="Pfam" id="PF15644"/>
    </source>
</evidence>
<feature type="domain" description="Tox-PL" evidence="2">
    <location>
        <begin position="329"/>
        <end position="433"/>
    </location>
</feature>
<feature type="region of interest" description="Disordered" evidence="1">
    <location>
        <begin position="84"/>
        <end position="113"/>
    </location>
</feature>
<sequence>MSGVVLYEGVVSEDGPQVRVDRGDGAHRVYGRDGVLREEQVNVDLGVWGGGGDGAGGQLDSDGRLGAGSGGRVLSGGVRLTYPTAGSGHTYRTRARTTTTTTTAGTEPAGGLAKLTVGGRSQQLRWQPDNGGLRLEDQQDGVRLVFDSRGRLSSARIGVSVDNRDMAIITRRQSDGGYRHTLQVPGGQVPGGGAGSVGYELAPFGAGWKVTTRGGVFDGQDTVFDYFGYAHPHGPRVDSSVRAQRVGLPELTARYAQHIQPPEQEDQELLELLFPSVQDGDGQVMPMVHPLMDQAGEPDVWHNMINTAEVVDDEDDTLGTRSDPARQLNCALTALALNEAWFGAPQIAPTWKSWTDRETDDLIPVVMQEYAGVYPALEPGSGPGALDAVERKLRKLGHGSAAIISFDWTLGNRDGHAMNILNDRGTLVYSDAQVSAPVRDKPHQIANVTSFVFDPNGNPVAYHPLIPGAAPHTTHTSTQDQATTQDHATTPVPPDVEMNDTTPAPVTVTDPVVVSAPVMAGGGGALPGFTDTPADGLCLITSVLWSMTPQARTAVYLHLQTHSRIHPISRLARFLDDPNTTRPQGRELKALQDDIIKVVADRLAAYQNNPAGLPPEIARAYRGQQQATVYNRLHAMDNETLVTGLTTLWAQGDGQHLPLNILADHYTSLRQR</sequence>
<evidence type="ECO:0000313" key="3">
    <source>
        <dbReference type="EMBL" id="TWP44530.1"/>
    </source>
</evidence>
<feature type="region of interest" description="Disordered" evidence="1">
    <location>
        <begin position="467"/>
        <end position="500"/>
    </location>
</feature>
<comment type="caution">
    <text evidence="3">The sequence shown here is derived from an EMBL/GenBank/DDBJ whole genome shotgun (WGS) entry which is preliminary data.</text>
</comment>
<feature type="non-terminal residue" evidence="3">
    <location>
        <position position="672"/>
    </location>
</feature>
<proteinExistence type="predicted"/>
<name>A0A563EFY2_9PSEU</name>
<dbReference type="InterPro" id="IPR028908">
    <property type="entry name" value="Tox-PL_dom"/>
</dbReference>
<protein>
    <recommendedName>
        <fullName evidence="2">Tox-PL domain-containing protein</fullName>
    </recommendedName>
</protein>
<accession>A0A563EFY2</accession>
<feature type="compositionally biased region" description="Low complexity" evidence="1">
    <location>
        <begin position="96"/>
        <end position="111"/>
    </location>
</feature>
<dbReference type="EMBL" id="VOBR01000050">
    <property type="protein sequence ID" value="TWP44530.1"/>
    <property type="molecule type" value="Genomic_DNA"/>
</dbReference>